<evidence type="ECO:0000256" key="6">
    <source>
        <dbReference type="ARBA" id="ARBA00022741"/>
    </source>
</evidence>
<evidence type="ECO:0000256" key="5">
    <source>
        <dbReference type="ARBA" id="ARBA00022727"/>
    </source>
</evidence>
<comment type="similarity">
    <text evidence="1 12">Belongs to the thymidylate kinase family.</text>
</comment>
<dbReference type="PANTHER" id="PTHR10344">
    <property type="entry name" value="THYMIDYLATE KINASE"/>
    <property type="match status" value="1"/>
</dbReference>
<dbReference type="InterPro" id="IPR027417">
    <property type="entry name" value="P-loop_NTPase"/>
</dbReference>
<dbReference type="GO" id="GO:0006235">
    <property type="term" value="P:dTTP biosynthetic process"/>
    <property type="evidence" value="ECO:0007669"/>
    <property type="project" value="UniProtKB-UniRule"/>
</dbReference>
<feature type="domain" description="Thymidylate kinase-like" evidence="14">
    <location>
        <begin position="88"/>
        <end position="282"/>
    </location>
</feature>
<reference evidence="15 16" key="1">
    <citation type="submission" date="2019-03" db="EMBL/GenBank/DDBJ databases">
        <title>Genomic Encyclopedia of Type Strains, Phase III (KMG-III): the genomes of soil and plant-associated and newly described type strains.</title>
        <authorList>
            <person name="Whitman W."/>
        </authorList>
    </citation>
    <scope>NUCLEOTIDE SEQUENCE [LARGE SCALE GENOMIC DNA]</scope>
    <source>
        <strain evidence="15 16">CECT 5797</strain>
    </source>
</reference>
<evidence type="ECO:0000256" key="10">
    <source>
        <dbReference type="ARBA" id="ARBA00048743"/>
    </source>
</evidence>
<protein>
    <recommendedName>
        <fullName evidence="3 12">Thymidylate kinase</fullName>
        <ecNumber evidence="2 12">2.7.4.9</ecNumber>
    </recommendedName>
    <alternativeName>
        <fullName evidence="9 12">dTMP kinase</fullName>
    </alternativeName>
</protein>
<comment type="caution">
    <text evidence="15">The sequence shown here is derived from an EMBL/GenBank/DDBJ whole genome shotgun (WGS) entry which is preliminary data.</text>
</comment>
<keyword evidence="6 12" id="KW-0547">Nucleotide-binding</keyword>
<dbReference type="GO" id="GO:0006233">
    <property type="term" value="P:dTDP biosynthetic process"/>
    <property type="evidence" value="ECO:0007669"/>
    <property type="project" value="InterPro"/>
</dbReference>
<dbReference type="Gene3D" id="3.40.50.300">
    <property type="entry name" value="P-loop containing nucleotide triphosphate hydrolases"/>
    <property type="match status" value="1"/>
</dbReference>
<name>A0A4R6ZN16_9GAMM</name>
<comment type="catalytic activity">
    <reaction evidence="10 12">
        <text>dTMP + ATP = dTDP + ADP</text>
        <dbReference type="Rhea" id="RHEA:13517"/>
        <dbReference type="ChEBI" id="CHEBI:30616"/>
        <dbReference type="ChEBI" id="CHEBI:58369"/>
        <dbReference type="ChEBI" id="CHEBI:63528"/>
        <dbReference type="ChEBI" id="CHEBI:456216"/>
        <dbReference type="EC" id="2.7.4.9"/>
    </reaction>
</comment>
<keyword evidence="4 12" id="KW-0808">Transferase</keyword>
<gene>
    <name evidence="12" type="primary">tmk</name>
    <name evidence="15" type="ORF">DFP85_10830</name>
</gene>
<keyword evidence="5 12" id="KW-0545">Nucleotide biosynthesis</keyword>
<evidence type="ECO:0000256" key="8">
    <source>
        <dbReference type="ARBA" id="ARBA00022840"/>
    </source>
</evidence>
<feature type="region of interest" description="Disordered" evidence="13">
    <location>
        <begin position="1"/>
        <end position="90"/>
    </location>
</feature>
<evidence type="ECO:0000256" key="1">
    <source>
        <dbReference type="ARBA" id="ARBA00009776"/>
    </source>
</evidence>
<dbReference type="GO" id="GO:0005524">
    <property type="term" value="F:ATP binding"/>
    <property type="evidence" value="ECO:0007669"/>
    <property type="project" value="UniProtKB-UniRule"/>
</dbReference>
<dbReference type="GO" id="GO:0004798">
    <property type="term" value="F:dTMP kinase activity"/>
    <property type="evidence" value="ECO:0007669"/>
    <property type="project" value="UniProtKB-UniRule"/>
</dbReference>
<comment type="function">
    <text evidence="11 12">Phosphorylation of dTMP to form dTDP in both de novo and salvage pathways of dTTP synthesis.</text>
</comment>
<dbReference type="EC" id="2.7.4.9" evidence="2 12"/>
<accession>A0A4R6ZN16</accession>
<dbReference type="Proteomes" id="UP000295212">
    <property type="component" value="Unassembled WGS sequence"/>
</dbReference>
<keyword evidence="8 12" id="KW-0067">ATP-binding</keyword>
<dbReference type="NCBIfam" id="TIGR00041">
    <property type="entry name" value="DTMP_kinase"/>
    <property type="match status" value="1"/>
</dbReference>
<evidence type="ECO:0000256" key="9">
    <source>
        <dbReference type="ARBA" id="ARBA00029962"/>
    </source>
</evidence>
<evidence type="ECO:0000313" key="16">
    <source>
        <dbReference type="Proteomes" id="UP000295212"/>
    </source>
</evidence>
<proteinExistence type="inferred from homology"/>
<organism evidence="15 16">
    <name type="scientific">Halomonas ventosae</name>
    <dbReference type="NCBI Taxonomy" id="229007"/>
    <lineage>
        <taxon>Bacteria</taxon>
        <taxon>Pseudomonadati</taxon>
        <taxon>Pseudomonadota</taxon>
        <taxon>Gammaproteobacteria</taxon>
        <taxon>Oceanospirillales</taxon>
        <taxon>Halomonadaceae</taxon>
        <taxon>Halomonas</taxon>
    </lineage>
</organism>
<dbReference type="SUPFAM" id="SSF52540">
    <property type="entry name" value="P-loop containing nucleoside triphosphate hydrolases"/>
    <property type="match status" value="1"/>
</dbReference>
<evidence type="ECO:0000259" key="14">
    <source>
        <dbReference type="Pfam" id="PF02223"/>
    </source>
</evidence>
<dbReference type="InterPro" id="IPR018094">
    <property type="entry name" value="Thymidylate_kinase"/>
</dbReference>
<keyword evidence="7 12" id="KW-0418">Kinase</keyword>
<evidence type="ECO:0000256" key="7">
    <source>
        <dbReference type="ARBA" id="ARBA00022777"/>
    </source>
</evidence>
<evidence type="ECO:0000256" key="2">
    <source>
        <dbReference type="ARBA" id="ARBA00012980"/>
    </source>
</evidence>
<evidence type="ECO:0000256" key="13">
    <source>
        <dbReference type="SAM" id="MobiDB-lite"/>
    </source>
</evidence>
<feature type="binding site" evidence="12">
    <location>
        <begin position="90"/>
        <end position="97"/>
    </location>
    <ligand>
        <name>ATP</name>
        <dbReference type="ChEBI" id="CHEBI:30616"/>
    </ligand>
</feature>
<dbReference type="AlphaFoldDB" id="A0A4R6ZN16"/>
<dbReference type="PANTHER" id="PTHR10344:SF4">
    <property type="entry name" value="UMP-CMP KINASE 2, MITOCHONDRIAL"/>
    <property type="match status" value="1"/>
</dbReference>
<sequence>MCNNDPDRPARDAGDRPQRRSYARGEEHCSERAGHGWPAPALQAERDTRAQQGVGSVHGGIHSASSQAGRRESLERNGNQGKGRFITLEGGEGVGKSTNLALVVDHLRARGHEVVATREPGGTPRAEAMRGLLLDPAGEEPLDPDAELLLVFAARAQHLARVIRPALERGAWVVCDRFTDATYAYQGGGRGIEVARIAELEAFVQRGLTPDLTLLLDMPMAAAQQRLEGRLKGQGGERDRFERERGTFFEAVRQAYLARAEAAPGRMVVIDAGAGLAEVQAELLARLDERLEAWS</sequence>
<evidence type="ECO:0000256" key="3">
    <source>
        <dbReference type="ARBA" id="ARBA00017144"/>
    </source>
</evidence>
<dbReference type="GO" id="GO:0005829">
    <property type="term" value="C:cytosol"/>
    <property type="evidence" value="ECO:0007669"/>
    <property type="project" value="TreeGrafter"/>
</dbReference>
<dbReference type="EMBL" id="SNZJ01000008">
    <property type="protein sequence ID" value="TDR53742.1"/>
    <property type="molecule type" value="Genomic_DNA"/>
</dbReference>
<evidence type="ECO:0000256" key="12">
    <source>
        <dbReference type="HAMAP-Rule" id="MF_00165"/>
    </source>
</evidence>
<dbReference type="InterPro" id="IPR039430">
    <property type="entry name" value="Thymidylate_kin-like_dom"/>
</dbReference>
<evidence type="ECO:0000256" key="11">
    <source>
        <dbReference type="ARBA" id="ARBA00057735"/>
    </source>
</evidence>
<dbReference type="FunFam" id="3.40.50.300:FF:000225">
    <property type="entry name" value="Thymidylate kinase"/>
    <property type="match status" value="1"/>
</dbReference>
<dbReference type="Pfam" id="PF02223">
    <property type="entry name" value="Thymidylate_kin"/>
    <property type="match status" value="1"/>
</dbReference>
<evidence type="ECO:0000256" key="4">
    <source>
        <dbReference type="ARBA" id="ARBA00022679"/>
    </source>
</evidence>
<evidence type="ECO:0000313" key="15">
    <source>
        <dbReference type="EMBL" id="TDR53742.1"/>
    </source>
</evidence>
<dbReference type="GO" id="GO:0006227">
    <property type="term" value="P:dUDP biosynthetic process"/>
    <property type="evidence" value="ECO:0007669"/>
    <property type="project" value="TreeGrafter"/>
</dbReference>
<dbReference type="HAMAP" id="MF_00165">
    <property type="entry name" value="Thymidylate_kinase"/>
    <property type="match status" value="1"/>
</dbReference>
<feature type="compositionally biased region" description="Basic and acidic residues" evidence="13">
    <location>
        <begin position="1"/>
        <end position="34"/>
    </location>
</feature>
<dbReference type="CDD" id="cd01672">
    <property type="entry name" value="TMPK"/>
    <property type="match status" value="1"/>
</dbReference>